<feature type="compositionally biased region" description="Polar residues" evidence="1">
    <location>
        <begin position="10"/>
        <end position="24"/>
    </location>
</feature>
<reference evidence="2 3" key="1">
    <citation type="submission" date="2017-07" db="EMBL/GenBank/DDBJ databases">
        <title>Genomes of Fischerella (Mastigocladus) sp. strains.</title>
        <authorList>
            <person name="Miller S.R."/>
        </authorList>
    </citation>
    <scope>NUCLEOTIDE SEQUENCE [LARGE SCALE GENOMIC DNA]</scope>
    <source>
        <strain evidence="2 3">CCMEE 5318</strain>
    </source>
</reference>
<evidence type="ECO:0000256" key="1">
    <source>
        <dbReference type="SAM" id="MobiDB-lite"/>
    </source>
</evidence>
<protein>
    <submittedName>
        <fullName evidence="2">Uncharacterized protein</fullName>
    </submittedName>
</protein>
<evidence type="ECO:0000313" key="3">
    <source>
        <dbReference type="Proteomes" id="UP000235081"/>
    </source>
</evidence>
<dbReference type="AlphaFoldDB" id="A0A2N6LDA3"/>
<proteinExistence type="predicted"/>
<feature type="region of interest" description="Disordered" evidence="1">
    <location>
        <begin position="1"/>
        <end position="68"/>
    </location>
</feature>
<sequence length="68" mass="7055">MTPGGHVSHKGTSAKPNVNASGLTNAADDAAENPQEVVGNRTDSSSRTDEATVNPAAIERPQEPDEQE</sequence>
<dbReference type="Proteomes" id="UP000235081">
    <property type="component" value="Unassembled WGS sequence"/>
</dbReference>
<dbReference type="EMBL" id="NMQE01000461">
    <property type="protein sequence ID" value="PMB21075.1"/>
    <property type="molecule type" value="Genomic_DNA"/>
</dbReference>
<gene>
    <name evidence="2" type="ORF">CEN46_15175</name>
</gene>
<accession>A0A2N6LDA3</accession>
<evidence type="ECO:0000313" key="2">
    <source>
        <dbReference type="EMBL" id="PMB21075.1"/>
    </source>
</evidence>
<comment type="caution">
    <text evidence="2">The sequence shown here is derived from an EMBL/GenBank/DDBJ whole genome shotgun (WGS) entry which is preliminary data.</text>
</comment>
<name>A0A2N6LDA3_9CYAN</name>
<organism evidence="2 3">
    <name type="scientific">Fischerella thermalis CCMEE 5318</name>
    <dbReference type="NCBI Taxonomy" id="2019666"/>
    <lineage>
        <taxon>Bacteria</taxon>
        <taxon>Bacillati</taxon>
        <taxon>Cyanobacteriota</taxon>
        <taxon>Cyanophyceae</taxon>
        <taxon>Nostocales</taxon>
        <taxon>Hapalosiphonaceae</taxon>
        <taxon>Fischerella</taxon>
    </lineage>
</organism>